<feature type="domain" description="Acyltransferase 3" evidence="3">
    <location>
        <begin position="40"/>
        <end position="334"/>
    </location>
</feature>
<dbReference type="AlphaFoldDB" id="D3Q8N6"/>
<feature type="transmembrane region" description="Helical" evidence="2">
    <location>
        <begin position="247"/>
        <end position="272"/>
    </location>
</feature>
<sequence>MSTEVLAHTGATTRSAAPAPSKPESPSGGTAKDPLFSNAKLALIVLVVVGHSWGPLFTDSDTVRAFYMTLYDFHMPAFILVCGYFSQSFSGRPHQMRRLVTGVAAPYFIFALLYGAMRYFTEDEFNPSLLTPYYLLWFLAALFVWRITAPIWKLVRYPLVVALVISIGASTMELPKELDLGRILQFLPFFVAGLLMKREHFEKLRNPVVRIAGPILSVGILAAAFFYGNDIHIDWIYYTAGATQLDVQWHTAIGLKLVMLAAATVLIATFFAWVPDKQLSFTRMGELTMYPFLLHGFFIKIAEDGYDLYDIPFVDTGAGAVVITLTALVLAFVLLSKPIRWMTSPLVEPKLNWILKPTPRPPSPRPRPQAREDKPTAETSTT</sequence>
<keyword evidence="4" id="KW-0808">Transferase</keyword>
<dbReference type="eggNOG" id="COG3594">
    <property type="taxonomic scope" value="Bacteria"/>
</dbReference>
<dbReference type="PANTHER" id="PTHR37312">
    <property type="entry name" value="MEMBRANE-BOUND ACYLTRANSFERASE YKRP-RELATED"/>
    <property type="match status" value="1"/>
</dbReference>
<feature type="transmembrane region" description="Helical" evidence="2">
    <location>
        <begin position="208"/>
        <end position="227"/>
    </location>
</feature>
<protein>
    <submittedName>
        <fullName evidence="4">Acyltransferase 3</fullName>
    </submittedName>
</protein>
<keyword evidence="4" id="KW-0012">Acyltransferase</keyword>
<feature type="transmembrane region" description="Helical" evidence="2">
    <location>
        <begin position="98"/>
        <end position="117"/>
    </location>
</feature>
<feature type="region of interest" description="Disordered" evidence="1">
    <location>
        <begin position="1"/>
        <end position="30"/>
    </location>
</feature>
<proteinExistence type="predicted"/>
<dbReference type="Proteomes" id="UP000000844">
    <property type="component" value="Chromosome"/>
</dbReference>
<evidence type="ECO:0000313" key="5">
    <source>
        <dbReference type="Proteomes" id="UP000000844"/>
    </source>
</evidence>
<feature type="transmembrane region" description="Helical" evidence="2">
    <location>
        <begin position="65"/>
        <end position="86"/>
    </location>
</feature>
<feature type="transmembrane region" description="Helical" evidence="2">
    <location>
        <begin position="284"/>
        <end position="302"/>
    </location>
</feature>
<gene>
    <name evidence="4" type="ordered locus">Snas_4837</name>
</gene>
<keyword evidence="2" id="KW-1133">Transmembrane helix</keyword>
<evidence type="ECO:0000256" key="2">
    <source>
        <dbReference type="SAM" id="Phobius"/>
    </source>
</evidence>
<evidence type="ECO:0000313" key="4">
    <source>
        <dbReference type="EMBL" id="ADD44478.1"/>
    </source>
</evidence>
<dbReference type="HOGENOM" id="CLU_047004_2_0_11"/>
<dbReference type="InterPro" id="IPR002656">
    <property type="entry name" value="Acyl_transf_3_dom"/>
</dbReference>
<feature type="compositionally biased region" description="Low complexity" evidence="1">
    <location>
        <begin position="15"/>
        <end position="27"/>
    </location>
</feature>
<accession>D3Q8N6</accession>
<dbReference type="Pfam" id="PF01757">
    <property type="entry name" value="Acyl_transf_3"/>
    <property type="match status" value="1"/>
</dbReference>
<reference evidence="4 5" key="1">
    <citation type="journal article" date="2009" name="Stand. Genomic Sci.">
        <title>Complete genome sequence of Stackebrandtia nassauensis type strain (LLR-40K-21).</title>
        <authorList>
            <person name="Munk C."/>
            <person name="Lapidus A."/>
            <person name="Copeland A."/>
            <person name="Jando M."/>
            <person name="Mayilraj S."/>
            <person name="Glavina Del Rio T."/>
            <person name="Nolan M."/>
            <person name="Chen F."/>
            <person name="Lucas S."/>
            <person name="Tice H."/>
            <person name="Cheng J.F."/>
            <person name="Han C."/>
            <person name="Detter J.C."/>
            <person name="Bruce D."/>
            <person name="Goodwin L."/>
            <person name="Chain P."/>
            <person name="Pitluck S."/>
            <person name="Goker M."/>
            <person name="Ovchinikova G."/>
            <person name="Pati A."/>
            <person name="Ivanova N."/>
            <person name="Mavromatis K."/>
            <person name="Chen A."/>
            <person name="Palaniappan K."/>
            <person name="Land M."/>
            <person name="Hauser L."/>
            <person name="Chang Y.J."/>
            <person name="Jeffries C.D."/>
            <person name="Bristow J."/>
            <person name="Eisen J.A."/>
            <person name="Markowitz V."/>
            <person name="Hugenholtz P."/>
            <person name="Kyrpides N.C."/>
            <person name="Klenk H.P."/>
        </authorList>
    </citation>
    <scope>NUCLEOTIDE SEQUENCE [LARGE SCALE GENOMIC DNA]</scope>
    <source>
        <strain evidence="5">DSM 44728 / CIP 108903 / NRRL B-16338 / NBRC 102104 / LLR-40K-21</strain>
    </source>
</reference>
<dbReference type="KEGG" id="sna:Snas_4837"/>
<dbReference type="GO" id="GO:0016747">
    <property type="term" value="F:acyltransferase activity, transferring groups other than amino-acyl groups"/>
    <property type="evidence" value="ECO:0007669"/>
    <property type="project" value="InterPro"/>
</dbReference>
<feature type="transmembrane region" description="Helical" evidence="2">
    <location>
        <begin position="317"/>
        <end position="335"/>
    </location>
</feature>
<keyword evidence="2" id="KW-0472">Membrane</keyword>
<organism evidence="4 5">
    <name type="scientific">Stackebrandtia nassauensis (strain DSM 44728 / CIP 108903 / NRRL B-16338 / NBRC 102104 / LLR-40K-21)</name>
    <dbReference type="NCBI Taxonomy" id="446470"/>
    <lineage>
        <taxon>Bacteria</taxon>
        <taxon>Bacillati</taxon>
        <taxon>Actinomycetota</taxon>
        <taxon>Actinomycetes</taxon>
        <taxon>Glycomycetales</taxon>
        <taxon>Glycomycetaceae</taxon>
        <taxon>Stackebrandtia</taxon>
    </lineage>
</organism>
<evidence type="ECO:0000256" key="1">
    <source>
        <dbReference type="SAM" id="MobiDB-lite"/>
    </source>
</evidence>
<dbReference type="InterPro" id="IPR052734">
    <property type="entry name" value="Nod_factor_acetyltransferase"/>
</dbReference>
<feature type="compositionally biased region" description="Pro residues" evidence="1">
    <location>
        <begin position="358"/>
        <end position="367"/>
    </location>
</feature>
<feature type="region of interest" description="Disordered" evidence="1">
    <location>
        <begin position="356"/>
        <end position="382"/>
    </location>
</feature>
<evidence type="ECO:0000259" key="3">
    <source>
        <dbReference type="Pfam" id="PF01757"/>
    </source>
</evidence>
<name>D3Q8N6_STANL</name>
<dbReference type="EMBL" id="CP001778">
    <property type="protein sequence ID" value="ADD44478.1"/>
    <property type="molecule type" value="Genomic_DNA"/>
</dbReference>
<dbReference type="STRING" id="446470.Snas_4837"/>
<dbReference type="PANTHER" id="PTHR37312:SF1">
    <property type="entry name" value="MEMBRANE-BOUND ACYLTRANSFERASE YKRP-RELATED"/>
    <property type="match status" value="1"/>
</dbReference>
<keyword evidence="5" id="KW-1185">Reference proteome</keyword>
<dbReference type="RefSeq" id="WP_013020049.1">
    <property type="nucleotide sequence ID" value="NC_013947.1"/>
</dbReference>
<keyword evidence="2" id="KW-0812">Transmembrane</keyword>
<feature type="transmembrane region" description="Helical" evidence="2">
    <location>
        <begin position="129"/>
        <end position="147"/>
    </location>
</feature>